<protein>
    <submittedName>
        <fullName evidence="8">Transmembrane protein 229B</fullName>
    </submittedName>
</protein>
<evidence type="ECO:0000256" key="3">
    <source>
        <dbReference type="ARBA" id="ARBA00022692"/>
    </source>
</evidence>
<evidence type="ECO:0000256" key="5">
    <source>
        <dbReference type="ARBA" id="ARBA00023136"/>
    </source>
</evidence>
<sequence length="163" mass="18855">MDVRQQSTERTFKFSKSKIMRFYVYALHGLAMEIFYTAMWDVATKGNRQLHGITSLWAAFIYGLALLTGEQLYAKMQNRHGVLFRGLVYLLWAYLWEFSTGLLLRLFNACPWDYTNQFYGNVMGLITLEYAPVWFVAGLVTEACLVKNTLRLTFTPQSDSKSS</sequence>
<dbReference type="InterPro" id="IPR010540">
    <property type="entry name" value="CmpB_TMEM229"/>
</dbReference>
<keyword evidence="3 6" id="KW-0812">Transmembrane</keyword>
<keyword evidence="7" id="KW-1185">Reference proteome</keyword>
<feature type="transmembrane region" description="Helical" evidence="6">
    <location>
        <begin position="52"/>
        <end position="74"/>
    </location>
</feature>
<reference evidence="8" key="1">
    <citation type="submission" date="2019-12" db="UniProtKB">
        <authorList>
            <consortium name="WormBaseParasite"/>
        </authorList>
    </citation>
    <scope>IDENTIFICATION</scope>
</reference>
<feature type="transmembrane region" description="Helical" evidence="6">
    <location>
        <begin position="118"/>
        <end position="141"/>
    </location>
</feature>
<keyword evidence="4 6" id="KW-1133">Transmembrane helix</keyword>
<comment type="subcellular location">
    <subcellularLocation>
        <location evidence="1">Membrane</location>
        <topology evidence="1">Multi-pass membrane protein</topology>
    </subcellularLocation>
</comment>
<evidence type="ECO:0000313" key="7">
    <source>
        <dbReference type="Proteomes" id="UP000046395"/>
    </source>
</evidence>
<keyword evidence="5 6" id="KW-0472">Membrane</keyword>
<dbReference type="PANTHER" id="PTHR31746:SF3">
    <property type="entry name" value="TRANSMEMBRANE PROTEIN 229B"/>
    <property type="match status" value="1"/>
</dbReference>
<dbReference type="Proteomes" id="UP000046395">
    <property type="component" value="Unassembled WGS sequence"/>
</dbReference>
<accession>A0A5S6QXG3</accession>
<evidence type="ECO:0000256" key="2">
    <source>
        <dbReference type="ARBA" id="ARBA00006371"/>
    </source>
</evidence>
<organism evidence="7 8">
    <name type="scientific">Trichuris muris</name>
    <name type="common">Mouse whipworm</name>
    <dbReference type="NCBI Taxonomy" id="70415"/>
    <lineage>
        <taxon>Eukaryota</taxon>
        <taxon>Metazoa</taxon>
        <taxon>Ecdysozoa</taxon>
        <taxon>Nematoda</taxon>
        <taxon>Enoplea</taxon>
        <taxon>Dorylaimia</taxon>
        <taxon>Trichinellida</taxon>
        <taxon>Trichuridae</taxon>
        <taxon>Trichuris</taxon>
    </lineage>
</organism>
<proteinExistence type="inferred from homology"/>
<name>A0A5S6QXG3_TRIMR</name>
<dbReference type="AlphaFoldDB" id="A0A5S6QXG3"/>
<dbReference type="STRING" id="70415.A0A5S6QXG3"/>
<dbReference type="GO" id="GO:0016020">
    <property type="term" value="C:membrane"/>
    <property type="evidence" value="ECO:0007669"/>
    <property type="project" value="UniProtKB-SubCell"/>
</dbReference>
<feature type="transmembrane region" description="Helical" evidence="6">
    <location>
        <begin position="86"/>
        <end position="106"/>
    </location>
</feature>
<evidence type="ECO:0000256" key="1">
    <source>
        <dbReference type="ARBA" id="ARBA00004141"/>
    </source>
</evidence>
<comment type="similarity">
    <text evidence="2">Belongs to the TMEM229 family.</text>
</comment>
<dbReference type="WBParaSite" id="TMUE_3000011582.1">
    <property type="protein sequence ID" value="TMUE_3000011582.1"/>
    <property type="gene ID" value="WBGene00290183"/>
</dbReference>
<evidence type="ECO:0000313" key="8">
    <source>
        <dbReference type="WBParaSite" id="TMUE_3000011582.1"/>
    </source>
</evidence>
<dbReference type="PANTHER" id="PTHR31746">
    <property type="entry name" value="TRANSMEMBRANE PROTEIN 229 FAMILY MEMBER"/>
    <property type="match status" value="1"/>
</dbReference>
<feature type="transmembrane region" description="Helical" evidence="6">
    <location>
        <begin position="22"/>
        <end position="40"/>
    </location>
</feature>
<evidence type="ECO:0000256" key="6">
    <source>
        <dbReference type="SAM" id="Phobius"/>
    </source>
</evidence>
<dbReference type="Pfam" id="PF06541">
    <property type="entry name" value="ABC_trans_CmpB"/>
    <property type="match status" value="1"/>
</dbReference>
<evidence type="ECO:0000256" key="4">
    <source>
        <dbReference type="ARBA" id="ARBA00022989"/>
    </source>
</evidence>